<name>A0ABR1K0Y4_9AGAR</name>
<sequence>MPFLLIPNVIYTVLTATEKIGQFHWMLVVASSATDGYLFHATNNSGTQPWHYKCTPWDSSYSSSSSCSSCESDYSENSSSFIENAVSFTPVGNLSVFGDGLDATHLNEYLKDITIPRTTSLESLFDERFSLLWWRQALRTLHYSEMFVRCINLDALEGELKRKSTAAEYARFMHPLPRVLSTKLAGPWPDS</sequence>
<gene>
    <name evidence="1" type="ORF">VKT23_003742</name>
</gene>
<dbReference type="EMBL" id="JBANRG010000003">
    <property type="protein sequence ID" value="KAK7469256.1"/>
    <property type="molecule type" value="Genomic_DNA"/>
</dbReference>
<comment type="caution">
    <text evidence="1">The sequence shown here is derived from an EMBL/GenBank/DDBJ whole genome shotgun (WGS) entry which is preliminary data.</text>
</comment>
<evidence type="ECO:0000313" key="2">
    <source>
        <dbReference type="Proteomes" id="UP001498398"/>
    </source>
</evidence>
<accession>A0ABR1K0Y4</accession>
<protein>
    <submittedName>
        <fullName evidence="1">Uncharacterized protein</fullName>
    </submittedName>
</protein>
<organism evidence="1 2">
    <name type="scientific">Marasmiellus scandens</name>
    <dbReference type="NCBI Taxonomy" id="2682957"/>
    <lineage>
        <taxon>Eukaryota</taxon>
        <taxon>Fungi</taxon>
        <taxon>Dikarya</taxon>
        <taxon>Basidiomycota</taxon>
        <taxon>Agaricomycotina</taxon>
        <taxon>Agaricomycetes</taxon>
        <taxon>Agaricomycetidae</taxon>
        <taxon>Agaricales</taxon>
        <taxon>Marasmiineae</taxon>
        <taxon>Omphalotaceae</taxon>
        <taxon>Marasmiellus</taxon>
    </lineage>
</organism>
<dbReference type="Proteomes" id="UP001498398">
    <property type="component" value="Unassembled WGS sequence"/>
</dbReference>
<keyword evidence="2" id="KW-1185">Reference proteome</keyword>
<reference evidence="1 2" key="1">
    <citation type="submission" date="2024-01" db="EMBL/GenBank/DDBJ databases">
        <title>A draft genome for the cacao thread blight pathogen Marasmiellus scandens.</title>
        <authorList>
            <person name="Baruah I.K."/>
            <person name="Leung J."/>
            <person name="Bukari Y."/>
            <person name="Amoako-Attah I."/>
            <person name="Meinhardt L.W."/>
            <person name="Bailey B.A."/>
            <person name="Cohen S.P."/>
        </authorList>
    </citation>
    <scope>NUCLEOTIDE SEQUENCE [LARGE SCALE GENOMIC DNA]</scope>
    <source>
        <strain evidence="1 2">GH-19</strain>
    </source>
</reference>
<proteinExistence type="predicted"/>
<evidence type="ECO:0000313" key="1">
    <source>
        <dbReference type="EMBL" id="KAK7469256.1"/>
    </source>
</evidence>